<keyword evidence="6 7" id="KW-0472">Membrane</keyword>
<gene>
    <name evidence="8" type="ORF">ENN98_06520</name>
</gene>
<accession>A0A7C2XRX1</accession>
<evidence type="ECO:0000256" key="2">
    <source>
        <dbReference type="ARBA" id="ARBA00009772"/>
    </source>
</evidence>
<dbReference type="Pfam" id="PF01311">
    <property type="entry name" value="Bac_export_1"/>
    <property type="match status" value="1"/>
</dbReference>
<protein>
    <submittedName>
        <fullName evidence="8">Type III secretion protein</fullName>
    </submittedName>
</protein>
<comment type="caution">
    <text evidence="8">The sequence shown here is derived from an EMBL/GenBank/DDBJ whole genome shotgun (WGS) entry which is preliminary data.</text>
</comment>
<evidence type="ECO:0000256" key="1">
    <source>
        <dbReference type="ARBA" id="ARBA00004651"/>
    </source>
</evidence>
<reference evidence="8" key="1">
    <citation type="journal article" date="2020" name="mSystems">
        <title>Genome- and Community-Level Interaction Insights into Carbon Utilization and Element Cycling Functions of Hydrothermarchaeota in Hydrothermal Sediment.</title>
        <authorList>
            <person name="Zhou Z."/>
            <person name="Liu Y."/>
            <person name="Xu W."/>
            <person name="Pan J."/>
            <person name="Luo Z.H."/>
            <person name="Li M."/>
        </authorList>
    </citation>
    <scope>NUCLEOTIDE SEQUENCE [LARGE SCALE GENOMIC DNA]</scope>
    <source>
        <strain evidence="8">SpSt-1224</strain>
    </source>
</reference>
<dbReference type="EMBL" id="DSDS01000146">
    <property type="protein sequence ID" value="HET98331.1"/>
    <property type="molecule type" value="Genomic_DNA"/>
</dbReference>
<name>A0A7C2XRX1_9BACT</name>
<dbReference type="AlphaFoldDB" id="A0A7C2XRX1"/>
<proteinExistence type="inferred from homology"/>
<dbReference type="PANTHER" id="PTHR30065:SF1">
    <property type="entry name" value="SURFACE PRESENTATION OF ANTIGENS PROTEIN SPAR"/>
    <property type="match status" value="1"/>
</dbReference>
<dbReference type="PRINTS" id="PR00953">
    <property type="entry name" value="TYPE3IMRPROT"/>
</dbReference>
<dbReference type="GO" id="GO:0006605">
    <property type="term" value="P:protein targeting"/>
    <property type="evidence" value="ECO:0007669"/>
    <property type="project" value="InterPro"/>
</dbReference>
<feature type="transmembrane region" description="Helical" evidence="7">
    <location>
        <begin position="217"/>
        <end position="241"/>
    </location>
</feature>
<feature type="transmembrane region" description="Helical" evidence="7">
    <location>
        <begin position="45"/>
        <end position="61"/>
    </location>
</feature>
<feature type="transmembrane region" description="Helical" evidence="7">
    <location>
        <begin position="180"/>
        <end position="205"/>
    </location>
</feature>
<keyword evidence="5 7" id="KW-1133">Transmembrane helix</keyword>
<evidence type="ECO:0000256" key="7">
    <source>
        <dbReference type="SAM" id="Phobius"/>
    </source>
</evidence>
<keyword evidence="3" id="KW-1003">Cell membrane</keyword>
<comment type="subcellular location">
    <subcellularLocation>
        <location evidence="1">Cell membrane</location>
        <topology evidence="1">Multi-pass membrane protein</topology>
    </subcellularLocation>
</comment>
<feature type="transmembrane region" description="Helical" evidence="7">
    <location>
        <begin position="131"/>
        <end position="160"/>
    </location>
</feature>
<dbReference type="Proteomes" id="UP000885986">
    <property type="component" value="Unassembled WGS sequence"/>
</dbReference>
<dbReference type="GO" id="GO:0005886">
    <property type="term" value="C:plasma membrane"/>
    <property type="evidence" value="ECO:0007669"/>
    <property type="project" value="UniProtKB-SubCell"/>
</dbReference>
<evidence type="ECO:0000256" key="4">
    <source>
        <dbReference type="ARBA" id="ARBA00022692"/>
    </source>
</evidence>
<evidence type="ECO:0000256" key="5">
    <source>
        <dbReference type="ARBA" id="ARBA00022989"/>
    </source>
</evidence>
<organism evidence="8">
    <name type="scientific">Desulfurivibrio alkaliphilus</name>
    <dbReference type="NCBI Taxonomy" id="427923"/>
    <lineage>
        <taxon>Bacteria</taxon>
        <taxon>Pseudomonadati</taxon>
        <taxon>Thermodesulfobacteriota</taxon>
        <taxon>Desulfobulbia</taxon>
        <taxon>Desulfobulbales</taxon>
        <taxon>Desulfobulbaceae</taxon>
        <taxon>Desulfurivibrio</taxon>
    </lineage>
</organism>
<evidence type="ECO:0000256" key="3">
    <source>
        <dbReference type="ARBA" id="ARBA00022475"/>
    </source>
</evidence>
<evidence type="ECO:0000313" key="8">
    <source>
        <dbReference type="EMBL" id="HET98331.1"/>
    </source>
</evidence>
<evidence type="ECO:0000256" key="6">
    <source>
        <dbReference type="ARBA" id="ARBA00023136"/>
    </source>
</evidence>
<feature type="transmembrane region" description="Helical" evidence="7">
    <location>
        <begin position="73"/>
        <end position="95"/>
    </location>
</feature>
<dbReference type="PANTHER" id="PTHR30065">
    <property type="entry name" value="FLAGELLAR BIOSYNTHETIC PROTEIN FLIR"/>
    <property type="match status" value="1"/>
</dbReference>
<feature type="transmembrane region" description="Helical" evidence="7">
    <location>
        <begin position="14"/>
        <end position="33"/>
    </location>
</feature>
<comment type="similarity">
    <text evidence="2">Belongs to the FliR/MopE/SpaR family.</text>
</comment>
<dbReference type="InterPro" id="IPR002010">
    <property type="entry name" value="T3SS_IM_R"/>
</dbReference>
<sequence length="263" mass="27910">MVDAALLNWTIDHIMRVLMVMVRVGPLLFLMPVLGSRGVPPQAKILLALMTSLVLAPMVPLNSADLPQTPVGLGLFVIMELIFAAILALFVRFVFSAVETAGQVVGVQMGMGMAGVMDPQFGNQVSPVGMLWNIAAILIFLAIDGHHIFFAAMVQSYQWVGPGGLGRISQLTYEGMMSGAAQMFVLAVMIMAPASMAVFCSHVGMGIIAKTVPQIPILIVGMPLNIALGLMFAGLSMGYLAPLMVARFEMLGRLLPRIGAGLG</sequence>
<keyword evidence="4 7" id="KW-0812">Transmembrane</keyword>